<accession>A0A917LR88</accession>
<evidence type="ECO:0000313" key="2">
    <source>
        <dbReference type="Proteomes" id="UP000600247"/>
    </source>
</evidence>
<protein>
    <submittedName>
        <fullName evidence="1">Uncharacterized protein</fullName>
    </submittedName>
</protein>
<evidence type="ECO:0000313" key="1">
    <source>
        <dbReference type="EMBL" id="GGG52413.1"/>
    </source>
</evidence>
<dbReference type="Proteomes" id="UP000600247">
    <property type="component" value="Unassembled WGS sequence"/>
</dbReference>
<keyword evidence="2" id="KW-1185">Reference proteome</keyword>
<organism evidence="1 2">
    <name type="scientific">Paenibacillus radicis</name>
    <name type="common">ex Gao et al. 2016</name>
    <dbReference type="NCBI Taxonomy" id="1737354"/>
    <lineage>
        <taxon>Bacteria</taxon>
        <taxon>Bacillati</taxon>
        <taxon>Bacillota</taxon>
        <taxon>Bacilli</taxon>
        <taxon>Bacillales</taxon>
        <taxon>Paenibacillaceae</taxon>
        <taxon>Paenibacillus</taxon>
    </lineage>
</organism>
<name>A0A917LR88_9BACL</name>
<gene>
    <name evidence="1" type="ORF">GCM10010918_01400</name>
</gene>
<reference evidence="1 2" key="1">
    <citation type="journal article" date="2014" name="Int. J. Syst. Evol. Microbiol.">
        <title>Complete genome sequence of Corynebacterium casei LMG S-19264T (=DSM 44701T), isolated from a smear-ripened cheese.</title>
        <authorList>
            <consortium name="US DOE Joint Genome Institute (JGI-PGF)"/>
            <person name="Walter F."/>
            <person name="Albersmeier A."/>
            <person name="Kalinowski J."/>
            <person name="Ruckert C."/>
        </authorList>
    </citation>
    <scope>NUCLEOTIDE SEQUENCE [LARGE SCALE GENOMIC DNA]</scope>
    <source>
        <strain evidence="1 2">CGMCC 1.15286</strain>
    </source>
</reference>
<sequence>MKVTIIESNKKSRLLIDAQECASIPVQSKEGVKDTSRTDSWKAAIEQVQSPVVRAAMKFNSS</sequence>
<dbReference type="AlphaFoldDB" id="A0A917LR88"/>
<comment type="caution">
    <text evidence="1">The sequence shown here is derived from an EMBL/GenBank/DDBJ whole genome shotgun (WGS) entry which is preliminary data.</text>
</comment>
<dbReference type="EMBL" id="BMHY01000001">
    <property type="protein sequence ID" value="GGG52413.1"/>
    <property type="molecule type" value="Genomic_DNA"/>
</dbReference>
<proteinExistence type="predicted"/>